<proteinExistence type="predicted"/>
<protein>
    <recommendedName>
        <fullName evidence="2">GTD-binding domain-containing protein</fullName>
    </recommendedName>
</protein>
<name>M7ZJX1_TRIUA</name>
<evidence type="ECO:0000313" key="1">
    <source>
        <dbReference type="EMBL" id="EMS48394.1"/>
    </source>
</evidence>
<dbReference type="eggNOG" id="ENOG502R5YD">
    <property type="taxonomic scope" value="Eukaryota"/>
</dbReference>
<dbReference type="STRING" id="4572.M7ZJX1"/>
<dbReference type="PANTHER" id="PTHR31422:SF51">
    <property type="entry name" value="EXPRESSED PROTEIN"/>
    <property type="match status" value="1"/>
</dbReference>
<dbReference type="PANTHER" id="PTHR31422">
    <property type="entry name" value="BNAANNG28530D PROTEIN"/>
    <property type="match status" value="1"/>
</dbReference>
<evidence type="ECO:0008006" key="2">
    <source>
        <dbReference type="Google" id="ProtNLM"/>
    </source>
</evidence>
<dbReference type="AlphaFoldDB" id="M7ZJX1"/>
<gene>
    <name evidence="1" type="ORF">TRIUR3_29671</name>
</gene>
<organism evidence="1">
    <name type="scientific">Triticum urartu</name>
    <name type="common">Red wild einkorn</name>
    <name type="synonym">Crithodium urartu</name>
    <dbReference type="NCBI Taxonomy" id="4572"/>
    <lineage>
        <taxon>Eukaryota</taxon>
        <taxon>Viridiplantae</taxon>
        <taxon>Streptophyta</taxon>
        <taxon>Embryophyta</taxon>
        <taxon>Tracheophyta</taxon>
        <taxon>Spermatophyta</taxon>
        <taxon>Magnoliopsida</taxon>
        <taxon>Liliopsida</taxon>
        <taxon>Poales</taxon>
        <taxon>Poaceae</taxon>
        <taxon>BOP clade</taxon>
        <taxon>Pooideae</taxon>
        <taxon>Triticodae</taxon>
        <taxon>Triticeae</taxon>
        <taxon>Triticinae</taxon>
        <taxon>Triticum</taxon>
    </lineage>
</organism>
<sequence length="255" mass="28406">MGMSLEEDEDTHLYADEALLESTGQESSEFCADELLHETVEERSHLCNDDELPESPIAGYGLEEGESDDDGAGSGSDMVYMIDKVHQGVSAPTARFVEMYEDDAMEPDIKTLSMVLEALEADRESMCQALLGMRIKKAQLMLLREIEQQLAKDATLVGTGVEFVPVVHHLPRKQAVGVADTRAMEDRKTSVVRAFSKAVLFKDHLTLCSLSEKQTLQLFHPLPLKLRNQIKVIGISLSSRKRYGLEKFMVNCIAE</sequence>
<reference evidence="1" key="1">
    <citation type="journal article" date="2013" name="Nature">
        <title>Draft genome of the wheat A-genome progenitor Triticum urartu.</title>
        <authorList>
            <person name="Ling H.Q."/>
            <person name="Zhao S."/>
            <person name="Liu D."/>
            <person name="Wang J."/>
            <person name="Sun H."/>
            <person name="Zhang C."/>
            <person name="Fan H."/>
            <person name="Li D."/>
            <person name="Dong L."/>
            <person name="Tao Y."/>
            <person name="Gao C."/>
            <person name="Wu H."/>
            <person name="Li Y."/>
            <person name="Cui Y."/>
            <person name="Guo X."/>
            <person name="Zheng S."/>
            <person name="Wang B."/>
            <person name="Yu K."/>
            <person name="Liang Q."/>
            <person name="Yang W."/>
            <person name="Lou X."/>
            <person name="Chen J."/>
            <person name="Feng M."/>
            <person name="Jian J."/>
            <person name="Zhang X."/>
            <person name="Luo G."/>
            <person name="Jiang Y."/>
            <person name="Liu J."/>
            <person name="Wang Z."/>
            <person name="Sha Y."/>
            <person name="Zhang B."/>
            <person name="Wu H."/>
            <person name="Tang D."/>
            <person name="Shen Q."/>
            <person name="Xue P."/>
            <person name="Zou S."/>
            <person name="Wang X."/>
            <person name="Liu X."/>
            <person name="Wang F."/>
            <person name="Yang Y."/>
            <person name="An X."/>
            <person name="Dong Z."/>
            <person name="Zhang K."/>
            <person name="Zhang X."/>
            <person name="Luo M.C."/>
            <person name="Dvorak J."/>
            <person name="Tong Y."/>
            <person name="Wang J."/>
            <person name="Yang H."/>
            <person name="Li Z."/>
            <person name="Wang D."/>
            <person name="Zhang A."/>
            <person name="Wang J."/>
        </authorList>
    </citation>
    <scope>NUCLEOTIDE SEQUENCE</scope>
</reference>
<dbReference type="EMBL" id="KD250986">
    <property type="protein sequence ID" value="EMS48394.1"/>
    <property type="molecule type" value="Genomic_DNA"/>
</dbReference>
<accession>M7ZJX1</accession>